<dbReference type="GO" id="GO:0032259">
    <property type="term" value="P:methylation"/>
    <property type="evidence" value="ECO:0007669"/>
    <property type="project" value="UniProtKB-KW"/>
</dbReference>
<dbReference type="RefSeq" id="WP_143014029.1">
    <property type="nucleotide sequence ID" value="NZ_FNAI01000001.1"/>
</dbReference>
<dbReference type="PANTHER" id="PTHR43861">
    <property type="entry name" value="TRANS-ACONITATE 2-METHYLTRANSFERASE-RELATED"/>
    <property type="match status" value="1"/>
</dbReference>
<dbReference type="OrthoDB" id="597202at2"/>
<keyword evidence="2" id="KW-0808">Transferase</keyword>
<evidence type="ECO:0000313" key="2">
    <source>
        <dbReference type="EMBL" id="SDD25300.1"/>
    </source>
</evidence>
<keyword evidence="2" id="KW-0830">Ubiquinone</keyword>
<proteinExistence type="predicted"/>
<dbReference type="EMBL" id="FNAI01000001">
    <property type="protein sequence ID" value="SDD25300.1"/>
    <property type="molecule type" value="Genomic_DNA"/>
</dbReference>
<dbReference type="InterPro" id="IPR029063">
    <property type="entry name" value="SAM-dependent_MTases_sf"/>
</dbReference>
<dbReference type="CDD" id="cd02440">
    <property type="entry name" value="AdoMet_MTases"/>
    <property type="match status" value="1"/>
</dbReference>
<accession>A0A1G6T877</accession>
<name>A0A1G6T877_9SPHI</name>
<dbReference type="GO" id="GO:0008757">
    <property type="term" value="F:S-adenosylmethionine-dependent methyltransferase activity"/>
    <property type="evidence" value="ECO:0007669"/>
    <property type="project" value="InterPro"/>
</dbReference>
<gene>
    <name evidence="2" type="ORF">SAMN05216464_101215</name>
</gene>
<dbReference type="SUPFAM" id="SSF53335">
    <property type="entry name" value="S-adenosyl-L-methionine-dependent methyltransferases"/>
    <property type="match status" value="1"/>
</dbReference>
<keyword evidence="3" id="KW-1185">Reference proteome</keyword>
<keyword evidence="2" id="KW-0489">Methyltransferase</keyword>
<evidence type="ECO:0000259" key="1">
    <source>
        <dbReference type="Pfam" id="PF08241"/>
    </source>
</evidence>
<reference evidence="2 3" key="1">
    <citation type="submission" date="2016-10" db="EMBL/GenBank/DDBJ databases">
        <authorList>
            <person name="de Groot N.N."/>
        </authorList>
    </citation>
    <scope>NUCLEOTIDE SEQUENCE [LARGE SCALE GENOMIC DNA]</scope>
    <source>
        <strain evidence="2 3">47C3B</strain>
    </source>
</reference>
<dbReference type="STRING" id="1391627.SAMN05216464_101215"/>
<dbReference type="Proteomes" id="UP000199072">
    <property type="component" value="Unassembled WGS sequence"/>
</dbReference>
<dbReference type="Pfam" id="PF08241">
    <property type="entry name" value="Methyltransf_11"/>
    <property type="match status" value="1"/>
</dbReference>
<dbReference type="AlphaFoldDB" id="A0A1G6T877"/>
<feature type="domain" description="Methyltransferase type 11" evidence="1">
    <location>
        <begin position="96"/>
        <end position="188"/>
    </location>
</feature>
<sequence length="276" mass="31109">MQQAGVACANNKKHGQPYTVLLRYYYKTCTMLATIKNYIKSKVSHPAVTEKGVVEAYDIWAGNYDAQPGNLMLHLDERLFSMLINGVDIQGKQIADIGCGTGRQWPQIFAKQPAVLTGFDVSGGMLKKLNEKYPAAHTKLITDNLFSDIPDAAFDVIVSTLTVAHIEDIDEAMQAWCRLLKPQAEIIITDFHPHTLAFGGQRTFKHNNSVMAVRNYVHPIYTIKEVLIRNGFRLITQEEINIDESMRSFYADAGALHVYEKYLDFPVIYGIHLKRG</sequence>
<dbReference type="InterPro" id="IPR013216">
    <property type="entry name" value="Methyltransf_11"/>
</dbReference>
<dbReference type="Gene3D" id="3.40.50.150">
    <property type="entry name" value="Vaccinia Virus protein VP39"/>
    <property type="match status" value="1"/>
</dbReference>
<evidence type="ECO:0000313" key="3">
    <source>
        <dbReference type="Proteomes" id="UP000199072"/>
    </source>
</evidence>
<organism evidence="2 3">
    <name type="scientific">Mucilaginibacter pineti</name>
    <dbReference type="NCBI Taxonomy" id="1391627"/>
    <lineage>
        <taxon>Bacteria</taxon>
        <taxon>Pseudomonadati</taxon>
        <taxon>Bacteroidota</taxon>
        <taxon>Sphingobacteriia</taxon>
        <taxon>Sphingobacteriales</taxon>
        <taxon>Sphingobacteriaceae</taxon>
        <taxon>Mucilaginibacter</taxon>
    </lineage>
</organism>
<protein>
    <submittedName>
        <fullName evidence="2">Ubiquinone/menaquinone biosynthesis C-methylase UbiE</fullName>
    </submittedName>
</protein>